<keyword evidence="3" id="KW-1133">Transmembrane helix</keyword>
<evidence type="ECO:0000259" key="4">
    <source>
        <dbReference type="PROSITE" id="PS50850"/>
    </source>
</evidence>
<comment type="subcellular location">
    <subcellularLocation>
        <location evidence="1">Membrane</location>
        <topology evidence="1">Multi-pass membrane protein</topology>
    </subcellularLocation>
</comment>
<keyword evidence="3" id="KW-0472">Membrane</keyword>
<gene>
    <name evidence="5" type="primary">SLC16A14</name>
    <name evidence="5" type="ORF">CDAR_384731</name>
</gene>
<dbReference type="EMBL" id="BPLQ01008082">
    <property type="protein sequence ID" value="GIY34632.1"/>
    <property type="molecule type" value="Genomic_DNA"/>
</dbReference>
<name>A0AAV4SPY7_9ARAC</name>
<dbReference type="InterPro" id="IPR020846">
    <property type="entry name" value="MFS_dom"/>
</dbReference>
<comment type="caution">
    <text evidence="5">The sequence shown here is derived from an EMBL/GenBank/DDBJ whole genome shotgun (WGS) entry which is preliminary data.</text>
</comment>
<feature type="transmembrane region" description="Helical" evidence="3">
    <location>
        <begin position="331"/>
        <end position="355"/>
    </location>
</feature>
<dbReference type="PROSITE" id="PS50850">
    <property type="entry name" value="MFS"/>
    <property type="match status" value="1"/>
</dbReference>
<dbReference type="Gene3D" id="1.20.1250.20">
    <property type="entry name" value="MFS general substrate transporter like domains"/>
    <property type="match status" value="2"/>
</dbReference>
<feature type="transmembrane region" description="Helical" evidence="3">
    <location>
        <begin position="425"/>
        <end position="448"/>
    </location>
</feature>
<feature type="transmembrane region" description="Helical" evidence="3">
    <location>
        <begin position="147"/>
        <end position="166"/>
    </location>
</feature>
<feature type="compositionally biased region" description="Polar residues" evidence="2">
    <location>
        <begin position="213"/>
        <end position="226"/>
    </location>
</feature>
<organism evidence="5 6">
    <name type="scientific">Caerostris darwini</name>
    <dbReference type="NCBI Taxonomy" id="1538125"/>
    <lineage>
        <taxon>Eukaryota</taxon>
        <taxon>Metazoa</taxon>
        <taxon>Ecdysozoa</taxon>
        <taxon>Arthropoda</taxon>
        <taxon>Chelicerata</taxon>
        <taxon>Arachnida</taxon>
        <taxon>Araneae</taxon>
        <taxon>Araneomorphae</taxon>
        <taxon>Entelegynae</taxon>
        <taxon>Araneoidea</taxon>
        <taxon>Araneidae</taxon>
        <taxon>Caerostris</taxon>
    </lineage>
</organism>
<dbReference type="PANTHER" id="PTHR11360:SF284">
    <property type="entry name" value="EG:103B4.3 PROTEIN-RELATED"/>
    <property type="match status" value="1"/>
</dbReference>
<keyword evidence="3" id="KW-0812">Transmembrane</keyword>
<feature type="domain" description="Major facilitator superfamily (MFS) profile" evidence="4">
    <location>
        <begin position="332"/>
        <end position="480"/>
    </location>
</feature>
<feature type="transmembrane region" description="Helical" evidence="3">
    <location>
        <begin position="84"/>
        <end position="107"/>
    </location>
</feature>
<dbReference type="InterPro" id="IPR036259">
    <property type="entry name" value="MFS_trans_sf"/>
</dbReference>
<proteinExistence type="predicted"/>
<evidence type="ECO:0000256" key="3">
    <source>
        <dbReference type="SAM" id="Phobius"/>
    </source>
</evidence>
<keyword evidence="6" id="KW-1185">Reference proteome</keyword>
<evidence type="ECO:0000256" key="2">
    <source>
        <dbReference type="SAM" id="MobiDB-lite"/>
    </source>
</evidence>
<dbReference type="CDD" id="cd17352">
    <property type="entry name" value="MFS_MCT_SLC16"/>
    <property type="match status" value="1"/>
</dbReference>
<feature type="region of interest" description="Disordered" evidence="2">
    <location>
        <begin position="212"/>
        <end position="242"/>
    </location>
</feature>
<dbReference type="Proteomes" id="UP001054837">
    <property type="component" value="Unassembled WGS sequence"/>
</dbReference>
<feature type="transmembrane region" description="Helical" evidence="3">
    <location>
        <begin position="178"/>
        <end position="197"/>
    </location>
</feature>
<dbReference type="InterPro" id="IPR011701">
    <property type="entry name" value="MFS"/>
</dbReference>
<protein>
    <submittedName>
        <fullName evidence="5">Monocarboxylate transporter 14</fullName>
    </submittedName>
</protein>
<evidence type="ECO:0000313" key="5">
    <source>
        <dbReference type="EMBL" id="GIY34632.1"/>
    </source>
</evidence>
<dbReference type="AlphaFoldDB" id="A0AAV4SPY7"/>
<dbReference type="InterPro" id="IPR050327">
    <property type="entry name" value="Proton-linked_MCT"/>
</dbReference>
<feature type="transmembrane region" description="Helical" evidence="3">
    <location>
        <begin position="119"/>
        <end position="140"/>
    </location>
</feature>
<evidence type="ECO:0000313" key="6">
    <source>
        <dbReference type="Proteomes" id="UP001054837"/>
    </source>
</evidence>
<dbReference type="GO" id="GO:0008028">
    <property type="term" value="F:monocarboxylic acid transmembrane transporter activity"/>
    <property type="evidence" value="ECO:0007669"/>
    <property type="project" value="TreeGrafter"/>
</dbReference>
<dbReference type="Pfam" id="PF07690">
    <property type="entry name" value="MFS_1"/>
    <property type="match status" value="1"/>
</dbReference>
<feature type="transmembrane region" description="Helical" evidence="3">
    <location>
        <begin position="460"/>
        <end position="478"/>
    </location>
</feature>
<feature type="transmembrane region" description="Helical" evidence="3">
    <location>
        <begin position="21"/>
        <end position="45"/>
    </location>
</feature>
<feature type="transmembrane region" description="Helical" evidence="3">
    <location>
        <begin position="367"/>
        <end position="389"/>
    </location>
</feature>
<evidence type="ECO:0000256" key="1">
    <source>
        <dbReference type="ARBA" id="ARBA00004141"/>
    </source>
</evidence>
<feature type="transmembrane region" description="Helical" evidence="3">
    <location>
        <begin position="51"/>
        <end position="72"/>
    </location>
</feature>
<dbReference type="SUPFAM" id="SSF103473">
    <property type="entry name" value="MFS general substrate transporter"/>
    <property type="match status" value="1"/>
</dbReference>
<reference evidence="5 6" key="1">
    <citation type="submission" date="2021-06" db="EMBL/GenBank/DDBJ databases">
        <title>Caerostris darwini draft genome.</title>
        <authorList>
            <person name="Kono N."/>
            <person name="Arakawa K."/>
        </authorList>
    </citation>
    <scope>NUCLEOTIDE SEQUENCE [LARGE SCALE GENOMIC DNA]</scope>
</reference>
<feature type="transmembrane region" description="Helical" evidence="3">
    <location>
        <begin position="401"/>
        <end position="419"/>
    </location>
</feature>
<dbReference type="GO" id="GO:0016020">
    <property type="term" value="C:membrane"/>
    <property type="evidence" value="ECO:0007669"/>
    <property type="project" value="UniProtKB-SubCell"/>
</dbReference>
<accession>A0AAV4SPY7</accession>
<dbReference type="PANTHER" id="PTHR11360">
    <property type="entry name" value="MONOCARBOXYLATE TRANSPORTER"/>
    <property type="match status" value="1"/>
</dbReference>
<sequence>MSSAGSIQYLPDPNIDGGWGWIVVGATFLIRVIVDGFVYSFGIFFAEFLRYFQTTTAAASVVMSILFGVVNISGPIASGLINNYGCRVVSFIGTGISCTGLLLSLAVPRVEYLSVTLGLISGFGLGLIYLPTIVGVAVFFEKKRATALGISMAGSGIGSLIFAPLLDWLIKYYHGWKGAFLIVTGIVLHIAVFSFFYKTFTIHSFKRDISTLEDPSTSNDEASSSQKSDKSRRISKGTQTDKKGEQIKGLYTIGRSSIQAQACASAHLTGLMEKSDILYRGNSGNIFQVSRQLQTAPIVPQDVSITDVRSTWSRFIDTVGKMMGLSLLKDYVFLVFFFCTFLNYFGLLAPSFYIFHLALELKVATTSQASFLLSIMGISNTIGKVLFGLWADKATSDVPTLYAGCLLVCGVLTMMVSLMTDYYHLAVYSFVLGLTWGGSISLSTVVLVNLLGMSKLSNAYGLYLLAIGVATITGPPLTGK</sequence>